<protein>
    <submittedName>
        <fullName evidence="6">TetR/AcrR family transcriptional regulator</fullName>
    </submittedName>
</protein>
<dbReference type="GO" id="GO:0003700">
    <property type="term" value="F:DNA-binding transcription factor activity"/>
    <property type="evidence" value="ECO:0007669"/>
    <property type="project" value="TreeGrafter"/>
</dbReference>
<dbReference type="AlphaFoldDB" id="A0A7H8NBM5"/>
<dbReference type="GO" id="GO:0000976">
    <property type="term" value="F:transcription cis-regulatory region binding"/>
    <property type="evidence" value="ECO:0007669"/>
    <property type="project" value="TreeGrafter"/>
</dbReference>
<evidence type="ECO:0000256" key="2">
    <source>
        <dbReference type="ARBA" id="ARBA00023125"/>
    </source>
</evidence>
<dbReference type="InterPro" id="IPR009057">
    <property type="entry name" value="Homeodomain-like_sf"/>
</dbReference>
<evidence type="ECO:0000313" key="6">
    <source>
        <dbReference type="EMBL" id="QKW51766.1"/>
    </source>
</evidence>
<dbReference type="PANTHER" id="PTHR30055:SF238">
    <property type="entry name" value="MYCOFACTOCIN BIOSYNTHESIS TRANSCRIPTIONAL REGULATOR MFTR-RELATED"/>
    <property type="match status" value="1"/>
</dbReference>
<keyword evidence="3" id="KW-0804">Transcription</keyword>
<dbReference type="Proteomes" id="UP000509303">
    <property type="component" value="Chromosome"/>
</dbReference>
<dbReference type="PROSITE" id="PS50977">
    <property type="entry name" value="HTH_TETR_2"/>
    <property type="match status" value="1"/>
</dbReference>
<dbReference type="Pfam" id="PF00440">
    <property type="entry name" value="TetR_N"/>
    <property type="match status" value="1"/>
</dbReference>
<dbReference type="EMBL" id="CP054929">
    <property type="protein sequence ID" value="QKW51766.1"/>
    <property type="molecule type" value="Genomic_DNA"/>
</dbReference>
<feature type="domain" description="HTH tetR-type" evidence="5">
    <location>
        <begin position="2"/>
        <end position="62"/>
    </location>
</feature>
<evidence type="ECO:0000256" key="3">
    <source>
        <dbReference type="ARBA" id="ARBA00023163"/>
    </source>
</evidence>
<sequence length="193" mass="21116">MTPTRARILDAAERLLRTIGLARATTKEIARAAGCSEAALYKHFRNKEDIFVRVLEERLPKLGPLLAELTEHPGERDMTENLTEIARRAAEFYASSVPIIAALYAEPTLLKRHNEGLREINAGPRRPLDGLAGYLRAERAAGRLRPDADCDSAAALLLGACCQRAFLLSTDESEPPLAEFAADLARTVLRGIG</sequence>
<proteinExistence type="predicted"/>
<keyword evidence="1" id="KW-0805">Transcription regulation</keyword>
<dbReference type="PANTHER" id="PTHR30055">
    <property type="entry name" value="HTH-TYPE TRANSCRIPTIONAL REGULATOR RUTR"/>
    <property type="match status" value="1"/>
</dbReference>
<dbReference type="InterPro" id="IPR036271">
    <property type="entry name" value="Tet_transcr_reg_TetR-rel_C_sf"/>
</dbReference>
<accession>A0A7H8NBM5</accession>
<gene>
    <name evidence="6" type="ORF">HUT08_22080</name>
</gene>
<evidence type="ECO:0000256" key="1">
    <source>
        <dbReference type="ARBA" id="ARBA00023015"/>
    </source>
</evidence>
<dbReference type="Pfam" id="PF14246">
    <property type="entry name" value="TetR_C_7"/>
    <property type="match status" value="1"/>
</dbReference>
<dbReference type="SUPFAM" id="SSF46689">
    <property type="entry name" value="Homeodomain-like"/>
    <property type="match status" value="1"/>
</dbReference>
<dbReference type="InterPro" id="IPR039536">
    <property type="entry name" value="TetR_C_Proteobacteria"/>
</dbReference>
<evidence type="ECO:0000256" key="4">
    <source>
        <dbReference type="PROSITE-ProRule" id="PRU00335"/>
    </source>
</evidence>
<evidence type="ECO:0000259" key="5">
    <source>
        <dbReference type="PROSITE" id="PS50977"/>
    </source>
</evidence>
<organism evidence="6 7">
    <name type="scientific">Streptomyces buecherae</name>
    <dbReference type="NCBI Taxonomy" id="2763006"/>
    <lineage>
        <taxon>Bacteria</taxon>
        <taxon>Bacillati</taxon>
        <taxon>Actinomycetota</taxon>
        <taxon>Actinomycetes</taxon>
        <taxon>Kitasatosporales</taxon>
        <taxon>Streptomycetaceae</taxon>
        <taxon>Streptomyces</taxon>
    </lineage>
</organism>
<dbReference type="SUPFAM" id="SSF48498">
    <property type="entry name" value="Tetracyclin repressor-like, C-terminal domain"/>
    <property type="match status" value="1"/>
</dbReference>
<keyword evidence="2 4" id="KW-0238">DNA-binding</keyword>
<feature type="DNA-binding region" description="H-T-H motif" evidence="4">
    <location>
        <begin position="25"/>
        <end position="44"/>
    </location>
</feature>
<keyword evidence="7" id="KW-1185">Reference proteome</keyword>
<dbReference type="RefSeq" id="WP_176163483.1">
    <property type="nucleotide sequence ID" value="NZ_CP054929.1"/>
</dbReference>
<dbReference type="PRINTS" id="PR00455">
    <property type="entry name" value="HTHTETR"/>
</dbReference>
<reference evidence="6 7" key="1">
    <citation type="submission" date="2020-06" db="EMBL/GenBank/DDBJ databases">
        <title>Genome mining for natural products.</title>
        <authorList>
            <person name="Zhang B."/>
            <person name="Shi J."/>
            <person name="Ge H."/>
        </authorList>
    </citation>
    <scope>NUCLEOTIDE SEQUENCE [LARGE SCALE GENOMIC DNA]</scope>
    <source>
        <strain evidence="6 7">NA00687</strain>
    </source>
</reference>
<dbReference type="Gene3D" id="1.10.357.10">
    <property type="entry name" value="Tetracycline Repressor, domain 2"/>
    <property type="match status" value="1"/>
</dbReference>
<evidence type="ECO:0000313" key="7">
    <source>
        <dbReference type="Proteomes" id="UP000509303"/>
    </source>
</evidence>
<dbReference type="InterPro" id="IPR001647">
    <property type="entry name" value="HTH_TetR"/>
</dbReference>
<name>A0A7H8NBM5_9ACTN</name>
<dbReference type="InterPro" id="IPR050109">
    <property type="entry name" value="HTH-type_TetR-like_transc_reg"/>
</dbReference>